<dbReference type="EMBL" id="QSQR01000004">
    <property type="protein sequence ID" value="RGK46816.1"/>
    <property type="molecule type" value="Genomic_DNA"/>
</dbReference>
<gene>
    <name evidence="2" type="ORF">DXD09_05445</name>
</gene>
<reference evidence="2 3" key="1">
    <citation type="submission" date="2018-08" db="EMBL/GenBank/DDBJ databases">
        <title>A genome reference for cultivated species of the human gut microbiota.</title>
        <authorList>
            <person name="Zou Y."/>
            <person name="Xue W."/>
            <person name="Luo G."/>
        </authorList>
    </citation>
    <scope>NUCLEOTIDE SEQUENCE [LARGE SCALE GENOMIC DNA]</scope>
    <source>
        <strain evidence="2 3">TF10-9AT</strain>
    </source>
</reference>
<dbReference type="PROSITE" id="PS52050">
    <property type="entry name" value="WYL"/>
    <property type="match status" value="1"/>
</dbReference>
<organism evidence="2 3">
    <name type="scientific">Ligilactobacillus ruminis</name>
    <dbReference type="NCBI Taxonomy" id="1623"/>
    <lineage>
        <taxon>Bacteria</taxon>
        <taxon>Bacillati</taxon>
        <taxon>Bacillota</taxon>
        <taxon>Bacilli</taxon>
        <taxon>Lactobacillales</taxon>
        <taxon>Lactobacillaceae</taxon>
        <taxon>Ligilactobacillus</taxon>
    </lineage>
</organism>
<dbReference type="PANTHER" id="PTHR34580">
    <property type="match status" value="1"/>
</dbReference>
<sequence>MILKGAIAMAGKTGNILALYDVLYRRTDEDHPLTMREIQDEMVEMGYNCSEDTILRHMRLLREWHVEVEGSMGRNAKYYLGSRLLKKEELKLIVDAINASNFIGREIADEMVQKLKKLLSENQRDYLDRNVLGMVNNKTENQKILDNVDKIQEACDKKVPISFTYMKWNKDLELVPKSNKAEVVNPWSLIWADDRYYLYAIKNKCGKLVERHYRVDKMTDIKLLKDQTREGMVKVREICPNTYVSRRMGMFTGDERKITVAASEEMVGPIIDQFGKNIKVCANPDKTDKSNEFLIEFYAVPSIILLGWLVGLGEIEVIGPKEVKEDMISLLKKTSAKYDRQG</sequence>
<dbReference type="Pfam" id="PF13280">
    <property type="entry name" value="WYL"/>
    <property type="match status" value="1"/>
</dbReference>
<name>A0A8B2YZI5_9LACO</name>
<comment type="caution">
    <text evidence="2">The sequence shown here is derived from an EMBL/GenBank/DDBJ whole genome shotgun (WGS) entry which is preliminary data.</text>
</comment>
<dbReference type="InterPro" id="IPR051534">
    <property type="entry name" value="CBASS_pafABC_assoc_protein"/>
</dbReference>
<evidence type="ECO:0000313" key="3">
    <source>
        <dbReference type="Proteomes" id="UP000260790"/>
    </source>
</evidence>
<dbReference type="PANTHER" id="PTHR34580:SF1">
    <property type="entry name" value="PROTEIN PAFC"/>
    <property type="match status" value="1"/>
</dbReference>
<evidence type="ECO:0000313" key="2">
    <source>
        <dbReference type="EMBL" id="RGK46816.1"/>
    </source>
</evidence>
<dbReference type="Proteomes" id="UP000260790">
    <property type="component" value="Unassembled WGS sequence"/>
</dbReference>
<protein>
    <submittedName>
        <fullName evidence="2">WYL domain-containing protein</fullName>
    </submittedName>
</protein>
<feature type="domain" description="WYL" evidence="1">
    <location>
        <begin position="147"/>
        <end position="222"/>
    </location>
</feature>
<dbReference type="InterPro" id="IPR026881">
    <property type="entry name" value="WYL_dom"/>
</dbReference>
<proteinExistence type="predicted"/>
<dbReference type="AlphaFoldDB" id="A0A8B2YZI5"/>
<accession>A0A8B2YZI5</accession>
<evidence type="ECO:0000259" key="1">
    <source>
        <dbReference type="Pfam" id="PF13280"/>
    </source>
</evidence>